<dbReference type="Proteomes" id="UP000887565">
    <property type="component" value="Unplaced"/>
</dbReference>
<dbReference type="AlphaFoldDB" id="A0A915I828"/>
<proteinExistence type="predicted"/>
<sequence>MTYIGVVRPDDRCHTGIPEEKILGAGKVRKRIQAPPAIKRASFAIIMAIKYTIKSANMRMISVDAAQANKLSEAK</sequence>
<protein>
    <submittedName>
        <fullName evidence="2">Uncharacterized protein</fullName>
    </submittedName>
</protein>
<evidence type="ECO:0000313" key="1">
    <source>
        <dbReference type="Proteomes" id="UP000887565"/>
    </source>
</evidence>
<accession>A0A915I828</accession>
<name>A0A915I828_ROMCU</name>
<evidence type="ECO:0000313" key="2">
    <source>
        <dbReference type="WBParaSite" id="nRc.2.0.1.t10315-RA"/>
    </source>
</evidence>
<keyword evidence="1" id="KW-1185">Reference proteome</keyword>
<organism evidence="1 2">
    <name type="scientific">Romanomermis culicivorax</name>
    <name type="common">Nematode worm</name>
    <dbReference type="NCBI Taxonomy" id="13658"/>
    <lineage>
        <taxon>Eukaryota</taxon>
        <taxon>Metazoa</taxon>
        <taxon>Ecdysozoa</taxon>
        <taxon>Nematoda</taxon>
        <taxon>Enoplea</taxon>
        <taxon>Dorylaimia</taxon>
        <taxon>Mermithida</taxon>
        <taxon>Mermithoidea</taxon>
        <taxon>Mermithidae</taxon>
        <taxon>Romanomermis</taxon>
    </lineage>
</organism>
<dbReference type="WBParaSite" id="nRc.2.0.1.t10315-RA">
    <property type="protein sequence ID" value="nRc.2.0.1.t10315-RA"/>
    <property type="gene ID" value="nRc.2.0.1.g10315"/>
</dbReference>
<reference evidence="2" key="1">
    <citation type="submission" date="2022-11" db="UniProtKB">
        <authorList>
            <consortium name="WormBaseParasite"/>
        </authorList>
    </citation>
    <scope>IDENTIFICATION</scope>
</reference>